<reference evidence="3" key="1">
    <citation type="submission" date="2017-01" db="EMBL/GenBank/DDBJ databases">
        <authorList>
            <person name="Wang Y."/>
            <person name="White M."/>
            <person name="Kvist S."/>
            <person name="Moncalvo J.-M."/>
        </authorList>
    </citation>
    <scope>NUCLEOTIDE SEQUENCE [LARGE SCALE GENOMIC DNA]</scope>
    <source>
        <strain evidence="3">ID-206-W2</strain>
    </source>
</reference>
<protein>
    <submittedName>
        <fullName evidence="2">Uncharacterized protein</fullName>
    </submittedName>
</protein>
<comment type="caution">
    <text evidence="2">The sequence shown here is derived from an EMBL/GenBank/DDBJ whole genome shotgun (WGS) entry which is preliminary data.</text>
</comment>
<accession>A0A1R1YN27</accession>
<dbReference type="Proteomes" id="UP000187429">
    <property type="component" value="Unassembled WGS sequence"/>
</dbReference>
<feature type="compositionally biased region" description="Polar residues" evidence="1">
    <location>
        <begin position="131"/>
        <end position="156"/>
    </location>
</feature>
<gene>
    <name evidence="2" type="ORF">AYI69_g2211</name>
</gene>
<dbReference type="OrthoDB" id="5621012at2759"/>
<organism evidence="2 3">
    <name type="scientific">Smittium culicis</name>
    <dbReference type="NCBI Taxonomy" id="133412"/>
    <lineage>
        <taxon>Eukaryota</taxon>
        <taxon>Fungi</taxon>
        <taxon>Fungi incertae sedis</taxon>
        <taxon>Zoopagomycota</taxon>
        <taxon>Kickxellomycotina</taxon>
        <taxon>Harpellomycetes</taxon>
        <taxon>Harpellales</taxon>
        <taxon>Legeriomycetaceae</taxon>
        <taxon>Smittium</taxon>
    </lineage>
</organism>
<dbReference type="EMBL" id="LSSM01000639">
    <property type="protein sequence ID" value="OMJ28319.1"/>
    <property type="molecule type" value="Genomic_DNA"/>
</dbReference>
<proteinExistence type="predicted"/>
<evidence type="ECO:0000256" key="1">
    <source>
        <dbReference type="SAM" id="MobiDB-lite"/>
    </source>
</evidence>
<keyword evidence="3" id="KW-1185">Reference proteome</keyword>
<name>A0A1R1YN27_9FUNG</name>
<dbReference type="AlphaFoldDB" id="A0A1R1YN27"/>
<evidence type="ECO:0000313" key="3">
    <source>
        <dbReference type="Proteomes" id="UP000187429"/>
    </source>
</evidence>
<sequence length="1084" mass="123675">MLCEIFSRAYSRNEFPHTKYTELFYLALRQAFNNIDCLQSILVHGKNLVISDYPGIRAFVWDYTFSIQQVLPTISPVLTIAVSPDKIRSSSSRILSLLLVFSQANSQVELVNSIEKDPYRNYVTDNKNESKTSLTESNLQQQVSPGISPESYTDTPQLPDAFSDTPLDNQESLFNYSIQNLATNSQNELSIFRPNRNGLFSNSPDNISFDSSIKIFNDFNSNVEPNVPKNMQEIYELLLPDLLLSVSYEKNSENMSILVNTILLVSMQDSQKSNELCVRTVELLLSELSQAKDPGDRELQIIRGLRQMCIVLKHDVEQYLAKKVISELYDLFFAILDLVIEGVYFQVTTEILLCLRWWINQNNWLINDEEISEKVSKIWKTSMNINTLIKLNKNPNLLKPSQNQTISKFEPSVYEKPESLNFSNFFTSSVDLNSQFHSSNINTQALPQVPPIPEFPLRKIDTKESTVKSLEAPSNTKKKGFFNSSRVKMAKRMVGDALKIADAHLGDLGSSKTPPKEPSIIEEIIEEKPLSYYIDKFVENPPIDAKADFENLFANANMSQRVVFNLYRTIIEFANFLNQAYLGYSLESLWPSKDKLIQGVIDPFESDSGSRISSYSYGQKLSPVEYFYYKESSTLLRVAKINDNEFSIEIHSPYGSHPYNINIPHSFNDDSYLESIFESELINKLQRSAMVNSTSQLIDSSQMDMPGIENNPSYYNNSKLSNTNELSGMNKFLKSPEILTKSSIMKDGKRSSWQLTNESSLSIKNHYNRYGSLQDREKYAQINKNENMENYIDSLSASYINDVQFINNFMAQISEKSEKLKDKFNLSHLTEFESIGKNLEANQQGKMNLYRLPIFLADQAAFKLNVDLESRFRVEDLKSLAPFLEIKAGLHLLNLQNEESEEKMSSYLSLVNKLNTFSMDNKDSALKVGQREFTLPKSLGYSLKFLPIETAAELGASQYIFYSTSDNHQSMDLLHFSLRLQSEGITGIKKVDNHFENIMGLKSTPNKFDIDSNSVATTNSFSLDNSLWNEDYDYDIDSLEGSYPLWVFYIISPINNVNGSLVHIKKIIYSTSQSDTDYLLLVTT</sequence>
<evidence type="ECO:0000313" key="2">
    <source>
        <dbReference type="EMBL" id="OMJ28319.1"/>
    </source>
</evidence>
<feature type="region of interest" description="Disordered" evidence="1">
    <location>
        <begin position="127"/>
        <end position="164"/>
    </location>
</feature>